<keyword evidence="6" id="KW-0645">Protease</keyword>
<dbReference type="PANTHER" id="PTHR47966:SF51">
    <property type="entry name" value="BETA-SITE APP-CLEAVING ENZYME, ISOFORM A-RELATED"/>
    <property type="match status" value="1"/>
</dbReference>
<feature type="active site" evidence="4">
    <location>
        <position position="260"/>
    </location>
</feature>
<dbReference type="PRINTS" id="PR00792">
    <property type="entry name" value="PEPSIN"/>
</dbReference>
<dbReference type="Gene3D" id="2.40.70.10">
    <property type="entry name" value="Acid Proteases"/>
    <property type="match status" value="3"/>
</dbReference>
<proteinExistence type="inferred from homology"/>
<feature type="active site" evidence="4">
    <location>
        <position position="76"/>
    </location>
</feature>
<evidence type="ECO:0000256" key="6">
    <source>
        <dbReference type="RuleBase" id="RU000454"/>
    </source>
</evidence>
<dbReference type="PROSITE" id="PS00141">
    <property type="entry name" value="ASP_PROTEASE"/>
    <property type="match status" value="1"/>
</dbReference>
<dbReference type="GO" id="GO:0004190">
    <property type="term" value="F:aspartic-type endopeptidase activity"/>
    <property type="evidence" value="ECO:0007669"/>
    <property type="project" value="UniProtKB-KW"/>
</dbReference>
<reference evidence="8 9" key="1">
    <citation type="journal article" date="2018" name="MBio">
        <title>Comparative Genomics Reveals the Core Gene Toolbox for the Fungus-Insect Symbiosis.</title>
        <authorList>
            <person name="Wang Y."/>
            <person name="Stata M."/>
            <person name="Wang W."/>
            <person name="Stajich J.E."/>
            <person name="White M.M."/>
            <person name="Moncalvo J.M."/>
        </authorList>
    </citation>
    <scope>NUCLEOTIDE SEQUENCE [LARGE SCALE GENOMIC DNA]</scope>
    <source>
        <strain evidence="8 9">AUS-126-30</strain>
    </source>
</reference>
<dbReference type="InterPro" id="IPR034164">
    <property type="entry name" value="Pepsin-like_dom"/>
</dbReference>
<evidence type="ECO:0000256" key="4">
    <source>
        <dbReference type="PIRSR" id="PIRSR601461-1"/>
    </source>
</evidence>
<evidence type="ECO:0000256" key="1">
    <source>
        <dbReference type="ARBA" id="ARBA00007447"/>
    </source>
</evidence>
<feature type="domain" description="Peptidase A1" evidence="7">
    <location>
        <begin position="58"/>
        <end position="297"/>
    </location>
</feature>
<dbReference type="CDD" id="cd05471">
    <property type="entry name" value="pepsin_like"/>
    <property type="match status" value="1"/>
</dbReference>
<keyword evidence="3 5" id="KW-1015">Disulfide bond</keyword>
<sequence>MKVVNNIIFISFSATTVFIKLSRAFPLSEENDLNQNTKNIFSNNTITVPLISEMNLNYHGEIVLGTPGKKFNVIFDTGSADLWVPSIQCNSNGCLNHKKYNPNESSTYINNMDSFMIRYGTGSLSGNLVTDHLGINNVKVKNQVFGISTNEANFFAKMKFDGVFGLAYPHLSLKQKSPPIVKLLEQGYIDNLVFSFWFDKNSKHKNMGAELVLGGVNEKRYTGPIKFAPVSTKKYWELTFEGVNHMGNNIDIISNRAIVDTGTSLMKSMWVLGDAFLKGYHTTFDMDNHRIGFGRFP</sequence>
<dbReference type="EMBL" id="MBFU01001070">
    <property type="protein sequence ID" value="PVZ96941.1"/>
    <property type="molecule type" value="Genomic_DNA"/>
</dbReference>
<gene>
    <name evidence="8" type="ORF">BB558_007129</name>
</gene>
<evidence type="ECO:0000256" key="5">
    <source>
        <dbReference type="PIRSR" id="PIRSR601461-2"/>
    </source>
</evidence>
<dbReference type="InterPro" id="IPR021109">
    <property type="entry name" value="Peptidase_aspartic_dom_sf"/>
</dbReference>
<protein>
    <recommendedName>
        <fullName evidence="7">Peptidase A1 domain-containing protein</fullName>
    </recommendedName>
</protein>
<dbReference type="Proteomes" id="UP000245591">
    <property type="component" value="Unassembled WGS sequence"/>
</dbReference>
<feature type="disulfide bond" evidence="5">
    <location>
        <begin position="89"/>
        <end position="94"/>
    </location>
</feature>
<evidence type="ECO:0000313" key="8">
    <source>
        <dbReference type="EMBL" id="PVZ96941.1"/>
    </source>
</evidence>
<accession>A0A2U1IVV4</accession>
<keyword evidence="6" id="KW-0378">Hydrolase</keyword>
<dbReference type="PANTHER" id="PTHR47966">
    <property type="entry name" value="BETA-SITE APP-CLEAVING ENZYME, ISOFORM A-RELATED"/>
    <property type="match status" value="1"/>
</dbReference>
<evidence type="ECO:0000256" key="2">
    <source>
        <dbReference type="ARBA" id="ARBA00022750"/>
    </source>
</evidence>
<comment type="similarity">
    <text evidence="1 6">Belongs to the peptidase A1 family.</text>
</comment>
<dbReference type="AlphaFoldDB" id="A0A2U1IVV4"/>
<dbReference type="InterPro" id="IPR001461">
    <property type="entry name" value="Aspartic_peptidase_A1"/>
</dbReference>
<dbReference type="FunFam" id="2.40.70.10:FF:000004">
    <property type="entry name" value="Pepsin A"/>
    <property type="match status" value="1"/>
</dbReference>
<dbReference type="InterPro" id="IPR033121">
    <property type="entry name" value="PEPTIDASE_A1"/>
</dbReference>
<keyword evidence="9" id="KW-1185">Reference proteome</keyword>
<dbReference type="SUPFAM" id="SSF50630">
    <property type="entry name" value="Acid proteases"/>
    <property type="match status" value="1"/>
</dbReference>
<dbReference type="PROSITE" id="PS51767">
    <property type="entry name" value="PEPTIDASE_A1"/>
    <property type="match status" value="1"/>
</dbReference>
<evidence type="ECO:0000313" key="9">
    <source>
        <dbReference type="Proteomes" id="UP000245591"/>
    </source>
</evidence>
<organism evidence="8 9">
    <name type="scientific">Smittium angustum</name>
    <dbReference type="NCBI Taxonomy" id="133377"/>
    <lineage>
        <taxon>Eukaryota</taxon>
        <taxon>Fungi</taxon>
        <taxon>Fungi incertae sedis</taxon>
        <taxon>Zoopagomycota</taxon>
        <taxon>Kickxellomycotina</taxon>
        <taxon>Harpellomycetes</taxon>
        <taxon>Harpellales</taxon>
        <taxon>Legeriomycetaceae</taxon>
        <taxon>Smittium</taxon>
    </lineage>
</organism>
<name>A0A2U1IVV4_SMIAN</name>
<evidence type="ECO:0000259" key="7">
    <source>
        <dbReference type="PROSITE" id="PS51767"/>
    </source>
</evidence>
<dbReference type="Pfam" id="PF00026">
    <property type="entry name" value="Asp"/>
    <property type="match status" value="2"/>
</dbReference>
<keyword evidence="2 6" id="KW-0064">Aspartyl protease</keyword>
<dbReference type="InterPro" id="IPR001969">
    <property type="entry name" value="Aspartic_peptidase_AS"/>
</dbReference>
<comment type="caution">
    <text evidence="8">The sequence shown here is derived from an EMBL/GenBank/DDBJ whole genome shotgun (WGS) entry which is preliminary data.</text>
</comment>
<evidence type="ECO:0000256" key="3">
    <source>
        <dbReference type="ARBA" id="ARBA00023157"/>
    </source>
</evidence>
<dbReference type="GO" id="GO:0006508">
    <property type="term" value="P:proteolysis"/>
    <property type="evidence" value="ECO:0007669"/>
    <property type="project" value="UniProtKB-KW"/>
</dbReference>